<evidence type="ECO:0000313" key="3">
    <source>
        <dbReference type="Proteomes" id="UP000179275"/>
    </source>
</evidence>
<organism evidence="2 3">
    <name type="scientific">Candidatus Nomurabacteria bacterium RIFCSPHIGHO2_02_FULL_42_19</name>
    <dbReference type="NCBI Taxonomy" id="1801756"/>
    <lineage>
        <taxon>Bacteria</taxon>
        <taxon>Candidatus Nomuraibacteriota</taxon>
    </lineage>
</organism>
<accession>A0A1F6W3P9</accession>
<gene>
    <name evidence="2" type="ORF">A3C67_02380</name>
</gene>
<proteinExistence type="predicted"/>
<evidence type="ECO:0000256" key="1">
    <source>
        <dbReference type="SAM" id="Phobius"/>
    </source>
</evidence>
<dbReference type="AlphaFoldDB" id="A0A1F6W3P9"/>
<dbReference type="STRING" id="1801756.A3C67_02380"/>
<keyword evidence="1" id="KW-0472">Membrane</keyword>
<sequence>MSEKSFFVVMTLGILVAAIASLWLAMHPGEPQWLEAWLLRHPKLYSFLERLEKRIPKWMDNI</sequence>
<dbReference type="Proteomes" id="UP000179275">
    <property type="component" value="Unassembled WGS sequence"/>
</dbReference>
<evidence type="ECO:0000313" key="2">
    <source>
        <dbReference type="EMBL" id="OGI76454.1"/>
    </source>
</evidence>
<keyword evidence="1" id="KW-0812">Transmembrane</keyword>
<reference evidence="2 3" key="1">
    <citation type="journal article" date="2016" name="Nat. Commun.">
        <title>Thousands of microbial genomes shed light on interconnected biogeochemical processes in an aquifer system.</title>
        <authorList>
            <person name="Anantharaman K."/>
            <person name="Brown C.T."/>
            <person name="Hug L.A."/>
            <person name="Sharon I."/>
            <person name="Castelle C.J."/>
            <person name="Probst A.J."/>
            <person name="Thomas B.C."/>
            <person name="Singh A."/>
            <person name="Wilkins M.J."/>
            <person name="Karaoz U."/>
            <person name="Brodie E.L."/>
            <person name="Williams K.H."/>
            <person name="Hubbard S.S."/>
            <person name="Banfield J.F."/>
        </authorList>
    </citation>
    <scope>NUCLEOTIDE SEQUENCE [LARGE SCALE GENOMIC DNA]</scope>
</reference>
<keyword evidence="1" id="KW-1133">Transmembrane helix</keyword>
<dbReference type="EMBL" id="MFUG01000003">
    <property type="protein sequence ID" value="OGI76454.1"/>
    <property type="molecule type" value="Genomic_DNA"/>
</dbReference>
<protein>
    <submittedName>
        <fullName evidence="2">Uncharacterized protein</fullName>
    </submittedName>
</protein>
<feature type="transmembrane region" description="Helical" evidence="1">
    <location>
        <begin position="6"/>
        <end position="25"/>
    </location>
</feature>
<comment type="caution">
    <text evidence="2">The sequence shown here is derived from an EMBL/GenBank/DDBJ whole genome shotgun (WGS) entry which is preliminary data.</text>
</comment>
<name>A0A1F6W3P9_9BACT</name>